<name>A0A0E9W629_ANGAN</name>
<sequence length="97" mass="11151">MFKINDEPIRVYARHETYNYLGHKFNIAGEWKGQVGSIIEEYTSRPDLIDSSPLPLVMKLEAIGQVALSKVQHLFPNVHIPKKVLHDLNNRTVQRVS</sequence>
<proteinExistence type="predicted"/>
<evidence type="ECO:0000313" key="1">
    <source>
        <dbReference type="EMBL" id="JAH85055.1"/>
    </source>
</evidence>
<dbReference type="AlphaFoldDB" id="A0A0E9W629"/>
<protein>
    <submittedName>
        <fullName evidence="1">Uncharacterized protein</fullName>
    </submittedName>
</protein>
<accession>A0A0E9W629</accession>
<organism evidence="1">
    <name type="scientific">Anguilla anguilla</name>
    <name type="common">European freshwater eel</name>
    <name type="synonym">Muraena anguilla</name>
    <dbReference type="NCBI Taxonomy" id="7936"/>
    <lineage>
        <taxon>Eukaryota</taxon>
        <taxon>Metazoa</taxon>
        <taxon>Chordata</taxon>
        <taxon>Craniata</taxon>
        <taxon>Vertebrata</taxon>
        <taxon>Euteleostomi</taxon>
        <taxon>Actinopterygii</taxon>
        <taxon>Neopterygii</taxon>
        <taxon>Teleostei</taxon>
        <taxon>Anguilliformes</taxon>
        <taxon>Anguillidae</taxon>
        <taxon>Anguilla</taxon>
    </lineage>
</organism>
<dbReference type="EMBL" id="GBXM01023522">
    <property type="protein sequence ID" value="JAH85055.1"/>
    <property type="molecule type" value="Transcribed_RNA"/>
</dbReference>
<reference evidence="1" key="1">
    <citation type="submission" date="2014-11" db="EMBL/GenBank/DDBJ databases">
        <authorList>
            <person name="Amaro Gonzalez C."/>
        </authorList>
    </citation>
    <scope>NUCLEOTIDE SEQUENCE</scope>
</reference>
<reference evidence="1" key="2">
    <citation type="journal article" date="2015" name="Fish Shellfish Immunol.">
        <title>Early steps in the European eel (Anguilla anguilla)-Vibrio vulnificus interaction in the gills: Role of the RtxA13 toxin.</title>
        <authorList>
            <person name="Callol A."/>
            <person name="Pajuelo D."/>
            <person name="Ebbesson L."/>
            <person name="Teles M."/>
            <person name="MacKenzie S."/>
            <person name="Amaro C."/>
        </authorList>
    </citation>
    <scope>NUCLEOTIDE SEQUENCE</scope>
</reference>